<organism evidence="2 3">
    <name type="scientific">Candidatus Electronema aureum</name>
    <dbReference type="NCBI Taxonomy" id="2005002"/>
    <lineage>
        <taxon>Bacteria</taxon>
        <taxon>Pseudomonadati</taxon>
        <taxon>Thermodesulfobacteriota</taxon>
        <taxon>Desulfobulbia</taxon>
        <taxon>Desulfobulbales</taxon>
        <taxon>Desulfobulbaceae</taxon>
        <taxon>Candidatus Electronema</taxon>
    </lineage>
</organism>
<keyword evidence="3" id="KW-1185">Reference proteome</keyword>
<feature type="chain" id="PRO_5021902626" evidence="1">
    <location>
        <begin position="25"/>
        <end position="176"/>
    </location>
</feature>
<dbReference type="EMBL" id="NQJD01000019">
    <property type="protein sequence ID" value="TAA74700.1"/>
    <property type="molecule type" value="Genomic_DNA"/>
</dbReference>
<protein>
    <submittedName>
        <fullName evidence="2">Uncharacterized protein</fullName>
    </submittedName>
</protein>
<evidence type="ECO:0000313" key="3">
    <source>
        <dbReference type="Proteomes" id="UP000316238"/>
    </source>
</evidence>
<proteinExistence type="predicted"/>
<evidence type="ECO:0000313" key="2">
    <source>
        <dbReference type="EMBL" id="TAA74700.1"/>
    </source>
</evidence>
<name>A0A521G0Z1_9BACT</name>
<reference evidence="2" key="1">
    <citation type="submission" date="2017-07" db="EMBL/GenBank/DDBJ databases">
        <title>The cable genome - Insights into the physiology and evolution of filamentous bacteria capable of sulfide oxidation via long distance electron transfer.</title>
        <authorList>
            <person name="Thorup C."/>
            <person name="Bjerg J.T."/>
            <person name="Schreiber L."/>
            <person name="Nielsen L.P."/>
            <person name="Kjeldsen K.U."/>
            <person name="Boesen T."/>
            <person name="Boggild A."/>
            <person name="Meysman F."/>
            <person name="Geelhoed J."/>
            <person name="Schramm A."/>
        </authorList>
    </citation>
    <scope>NUCLEOTIDE SEQUENCE [LARGE SCALE GENOMIC DNA]</scope>
    <source>
        <strain evidence="2">GS</strain>
    </source>
</reference>
<keyword evidence="1" id="KW-0732">Signal</keyword>
<gene>
    <name evidence="2" type="ORF">CDV28_11913</name>
</gene>
<dbReference type="AlphaFoldDB" id="A0A521G0Z1"/>
<dbReference type="Proteomes" id="UP000316238">
    <property type="component" value="Unassembled WGS sequence"/>
</dbReference>
<sequence>MKYSVYLSAIALLLLAAKPSAALASGSKTAADAAEADKKLHEVLVSYTAPFHQVVLTKDLHLTDTEEVTEYDNPVSSTPSKTVTVKKTAQISKEQAAELLLFIKENGFHQLKDEYGAGPQERNYPYTILVREDGTREKQVVYRSNPAAAARPKAFSQTEKKIIEFASKAVQLKTGE</sequence>
<comment type="caution">
    <text evidence="2">The sequence shown here is derived from an EMBL/GenBank/DDBJ whole genome shotgun (WGS) entry which is preliminary data.</text>
</comment>
<accession>A0A521G0Z1</accession>
<evidence type="ECO:0000256" key="1">
    <source>
        <dbReference type="SAM" id="SignalP"/>
    </source>
</evidence>
<feature type="signal peptide" evidence="1">
    <location>
        <begin position="1"/>
        <end position="24"/>
    </location>
</feature>